<dbReference type="EMBL" id="CAAE01014977">
    <property type="protein sequence ID" value="CAG06600.1"/>
    <property type="molecule type" value="Genomic_DNA"/>
</dbReference>
<dbReference type="PANTHER" id="PTHR31431">
    <property type="entry name" value="NUCLEOPORIN NUP188 HOMOLOG"/>
    <property type="match status" value="1"/>
</dbReference>
<reference evidence="1" key="2">
    <citation type="submission" date="2004-02" db="EMBL/GenBank/DDBJ databases">
        <authorList>
            <consortium name="Genoscope"/>
            <consortium name="Whitehead Institute Centre for Genome Research"/>
        </authorList>
    </citation>
    <scope>NUCLEOTIDE SEQUENCE</scope>
</reference>
<dbReference type="GO" id="GO:0044611">
    <property type="term" value="C:nuclear pore inner ring"/>
    <property type="evidence" value="ECO:0007669"/>
    <property type="project" value="TreeGrafter"/>
</dbReference>
<dbReference type="KEGG" id="tng:GSTEN00027036G001"/>
<sequence>QEFLLGEWSCLHVVLDLIDSKQQGKYWCPPLLHRAALSFLLALWQDHRDSAISVLRKKERFWENLTTPLFGTLSPPSDTTEVESTAQS</sequence>
<name>Q4RYD2_TETNG</name>
<evidence type="ECO:0000313" key="1">
    <source>
        <dbReference type="EMBL" id="CAG06600.1"/>
    </source>
</evidence>
<gene>
    <name evidence="1" type="ORF">GSTENG00027036001</name>
</gene>
<dbReference type="GO" id="GO:0006606">
    <property type="term" value="P:protein import into nucleus"/>
    <property type="evidence" value="ECO:0007669"/>
    <property type="project" value="TreeGrafter"/>
</dbReference>
<dbReference type="GO" id="GO:0017056">
    <property type="term" value="F:structural constituent of nuclear pore"/>
    <property type="evidence" value="ECO:0007669"/>
    <property type="project" value="InterPro"/>
</dbReference>
<accession>Q4RYD2</accession>
<dbReference type="OrthoDB" id="102511at2759"/>
<dbReference type="InterPro" id="IPR044840">
    <property type="entry name" value="Nup188"/>
</dbReference>
<reference evidence="1" key="1">
    <citation type="journal article" date="2004" name="Nature">
        <title>Genome duplication in the teleost fish Tetraodon nigroviridis reveals the early vertebrate proto-karyotype.</title>
        <authorList>
            <person name="Jaillon O."/>
            <person name="Aury J.-M."/>
            <person name="Brunet F."/>
            <person name="Petit J.-L."/>
            <person name="Stange-Thomann N."/>
            <person name="Mauceli E."/>
            <person name="Bouneau L."/>
            <person name="Fischer C."/>
            <person name="Ozouf-Costaz C."/>
            <person name="Bernot A."/>
            <person name="Nicaud S."/>
            <person name="Jaffe D."/>
            <person name="Fisher S."/>
            <person name="Lutfalla G."/>
            <person name="Dossat C."/>
            <person name="Segurens B."/>
            <person name="Dasilva C."/>
            <person name="Salanoubat M."/>
            <person name="Levy M."/>
            <person name="Boudet N."/>
            <person name="Castellano S."/>
            <person name="Anthouard V."/>
            <person name="Jubin C."/>
            <person name="Castelli V."/>
            <person name="Katinka M."/>
            <person name="Vacherie B."/>
            <person name="Biemont C."/>
            <person name="Skalli Z."/>
            <person name="Cattolico L."/>
            <person name="Poulain J."/>
            <person name="De Berardinis V."/>
            <person name="Cruaud C."/>
            <person name="Duprat S."/>
            <person name="Brottier P."/>
            <person name="Coutanceau J.-P."/>
            <person name="Gouzy J."/>
            <person name="Parra G."/>
            <person name="Lardier G."/>
            <person name="Chapple C."/>
            <person name="McKernan K.J."/>
            <person name="McEwan P."/>
            <person name="Bosak S."/>
            <person name="Kellis M."/>
            <person name="Volff J.-N."/>
            <person name="Guigo R."/>
            <person name="Zody M.C."/>
            <person name="Mesirov J."/>
            <person name="Lindblad-Toh K."/>
            <person name="Birren B."/>
            <person name="Nusbaum C."/>
            <person name="Kahn D."/>
            <person name="Robinson-Rechavi M."/>
            <person name="Laudet V."/>
            <person name="Schachter V."/>
            <person name="Quetier F."/>
            <person name="Saurin W."/>
            <person name="Scarpelli C."/>
            <person name="Wincker P."/>
            <person name="Lander E.S."/>
            <person name="Weissenbach J."/>
            <person name="Roest Crollius H."/>
        </authorList>
    </citation>
    <scope>NUCLEOTIDE SEQUENCE [LARGE SCALE GENOMIC DNA]</scope>
</reference>
<dbReference type="PANTHER" id="PTHR31431:SF1">
    <property type="entry name" value="NUCLEOPORIN NUP188"/>
    <property type="match status" value="1"/>
</dbReference>
<dbReference type="GO" id="GO:0006405">
    <property type="term" value="P:RNA export from nucleus"/>
    <property type="evidence" value="ECO:0007669"/>
    <property type="project" value="TreeGrafter"/>
</dbReference>
<feature type="non-terminal residue" evidence="1">
    <location>
        <position position="88"/>
    </location>
</feature>
<protein>
    <submittedName>
        <fullName evidence="1">(spotted green pufferfish) hypothetical protein</fullName>
    </submittedName>
</protein>
<proteinExistence type="predicted"/>
<organism evidence="1">
    <name type="scientific">Tetraodon nigroviridis</name>
    <name type="common">Spotted green pufferfish</name>
    <name type="synonym">Chelonodon nigroviridis</name>
    <dbReference type="NCBI Taxonomy" id="99883"/>
    <lineage>
        <taxon>Eukaryota</taxon>
        <taxon>Metazoa</taxon>
        <taxon>Chordata</taxon>
        <taxon>Craniata</taxon>
        <taxon>Vertebrata</taxon>
        <taxon>Euteleostomi</taxon>
        <taxon>Actinopterygii</taxon>
        <taxon>Neopterygii</taxon>
        <taxon>Teleostei</taxon>
        <taxon>Neoteleostei</taxon>
        <taxon>Acanthomorphata</taxon>
        <taxon>Eupercaria</taxon>
        <taxon>Tetraodontiformes</taxon>
        <taxon>Tetradontoidea</taxon>
        <taxon>Tetraodontidae</taxon>
        <taxon>Tetraodon</taxon>
    </lineage>
</organism>
<comment type="caution">
    <text evidence="1">The sequence shown here is derived from an EMBL/GenBank/DDBJ whole genome shotgun (WGS) entry which is preliminary data.</text>
</comment>
<dbReference type="AlphaFoldDB" id="Q4RYD2"/>